<name>A0A2N7QEI9_9BACT</name>
<accession>A0A2N7QEI9</accession>
<evidence type="ECO:0000313" key="1">
    <source>
        <dbReference type="EMBL" id="PMP97049.1"/>
    </source>
</evidence>
<proteinExistence type="predicted"/>
<gene>
    <name evidence="1" type="ORF">C0169_04090</name>
</gene>
<comment type="caution">
    <text evidence="1">The sequence shown here is derived from an EMBL/GenBank/DDBJ whole genome shotgun (WGS) entry which is preliminary data.</text>
</comment>
<sequence length="118" mass="14085">MSKIQTFKLASPRSAVFKLKRWFYATFANREIPQEVREENIKKWKAVAARVVEELGKRELKPEEYVRINITYEEGENKNFIPQEMLIEILKVKKVEEIKILDFEIPEKEISKEAEIEE</sequence>
<dbReference type="EMBL" id="PNJD01000244">
    <property type="protein sequence ID" value="PMP97049.1"/>
    <property type="molecule type" value="Genomic_DNA"/>
</dbReference>
<dbReference type="Proteomes" id="UP000235619">
    <property type="component" value="Unassembled WGS sequence"/>
</dbReference>
<dbReference type="AlphaFoldDB" id="A0A2N7QEI9"/>
<organism evidence="1 2">
    <name type="scientific">Thermodesulfobacterium geofontis</name>
    <dbReference type="NCBI Taxonomy" id="1295609"/>
    <lineage>
        <taxon>Bacteria</taxon>
        <taxon>Pseudomonadati</taxon>
        <taxon>Thermodesulfobacteriota</taxon>
        <taxon>Thermodesulfobacteria</taxon>
        <taxon>Thermodesulfobacteriales</taxon>
        <taxon>Thermodesulfobacteriaceae</taxon>
        <taxon>Thermodesulfobacterium</taxon>
    </lineage>
</organism>
<evidence type="ECO:0000313" key="2">
    <source>
        <dbReference type="Proteomes" id="UP000235619"/>
    </source>
</evidence>
<protein>
    <submittedName>
        <fullName evidence="1">Uncharacterized protein</fullName>
    </submittedName>
</protein>
<reference evidence="1 2" key="1">
    <citation type="submission" date="2018-01" db="EMBL/GenBank/DDBJ databases">
        <title>Metagenomic assembled genomes from two thermal pools in the Uzon Caldera, Kamchatka, Russia.</title>
        <authorList>
            <person name="Wilkins L."/>
            <person name="Ettinger C."/>
        </authorList>
    </citation>
    <scope>NUCLEOTIDE SEQUENCE [LARGE SCALE GENOMIC DNA]</scope>
    <source>
        <strain evidence="1">ARK-04</strain>
    </source>
</reference>